<feature type="compositionally biased region" description="Polar residues" evidence="1">
    <location>
        <begin position="574"/>
        <end position="589"/>
    </location>
</feature>
<organism evidence="2 3">
    <name type="scientific">Achaetomium macrosporum</name>
    <dbReference type="NCBI Taxonomy" id="79813"/>
    <lineage>
        <taxon>Eukaryota</taxon>
        <taxon>Fungi</taxon>
        <taxon>Dikarya</taxon>
        <taxon>Ascomycota</taxon>
        <taxon>Pezizomycotina</taxon>
        <taxon>Sordariomycetes</taxon>
        <taxon>Sordariomycetidae</taxon>
        <taxon>Sordariales</taxon>
        <taxon>Chaetomiaceae</taxon>
        <taxon>Achaetomium</taxon>
    </lineage>
</organism>
<sequence>MASTSSAPSGRAATPRLHVVSLGHSGPLRYANAQDLPSYPSPGLKSGDAAASAAATLGWASSPTPPSSPPTGPGSFPAPQPGAPRPQDARLAAGWAQRHQKQPSSPPSLWVSTAANLAFRASKTPPPNAERLGFSRQNSVHAAKGVMADSRPRARSTPQTPTEKNSDPFSAGPDALSAATIAHGRPVRSSTVSAGEAGAVPYTTMNRQMFTSHPPVKPEIDEKNHAEVLHASAIAMAKKMYDQQQKMIDSSTRAHARTSSLPSPDTASLLSSRNEEQAPMAYGSLQETAYRLAQERLAKLQEEHQKHGGLQDRYAASSAPHRSRFGSIKSKLTRKRSSSDGDLPVEDRRRSEQIRRQMSLLNNRLSEVDEEKSVQDRKALLAAAQRNVKAQLHAMDAKLQSDTGRLPQITMDDWGRKALVAARARFDASNENAGKVDLGGGKFMDRSEVERIAAGKIQPLLDEINQKAEKEQERREEERLAEERRKEEAERDRMREKEIHEIHKKLKGWSSKPMTAEFSADHPSDQQKQDEKAGEAEIKQEEKIRKEEVRAIKAEQKPAVKQEKGRQKEVLPPTTGQAEASDQSQPQPETENKPSIGARHVRALSVKFPKRPPRTPRDGETAVERPLGSADGSTSPKQKIRAWLLSRFPRPRAKSAGTAPAGEQDPDKKNTKKGFIGGVALARLRGKQEQGGTDKTEEKDTVSMRHDSSMREVAMAGRPTAAAADSMATTASARAVLSTPPQRPVSQSSSGMASSSSEDKFVEARSEPETSGPSNNNLTPPRVVGGQGMAGRVSPFRESRFSEILE</sequence>
<reference evidence="2" key="1">
    <citation type="journal article" date="2023" name="Mol. Phylogenet. Evol.">
        <title>Genome-scale phylogeny and comparative genomics of the fungal order Sordariales.</title>
        <authorList>
            <person name="Hensen N."/>
            <person name="Bonometti L."/>
            <person name="Westerberg I."/>
            <person name="Brannstrom I.O."/>
            <person name="Guillou S."/>
            <person name="Cros-Aarteil S."/>
            <person name="Calhoun S."/>
            <person name="Haridas S."/>
            <person name="Kuo A."/>
            <person name="Mondo S."/>
            <person name="Pangilinan J."/>
            <person name="Riley R."/>
            <person name="LaButti K."/>
            <person name="Andreopoulos B."/>
            <person name="Lipzen A."/>
            <person name="Chen C."/>
            <person name="Yan M."/>
            <person name="Daum C."/>
            <person name="Ng V."/>
            <person name="Clum A."/>
            <person name="Steindorff A."/>
            <person name="Ohm R.A."/>
            <person name="Martin F."/>
            <person name="Silar P."/>
            <person name="Natvig D.O."/>
            <person name="Lalanne C."/>
            <person name="Gautier V."/>
            <person name="Ament-Velasquez S.L."/>
            <person name="Kruys A."/>
            <person name="Hutchinson M.I."/>
            <person name="Powell A.J."/>
            <person name="Barry K."/>
            <person name="Miller A.N."/>
            <person name="Grigoriev I.V."/>
            <person name="Debuchy R."/>
            <person name="Gladieux P."/>
            <person name="Hiltunen Thoren M."/>
            <person name="Johannesson H."/>
        </authorList>
    </citation>
    <scope>NUCLEOTIDE SEQUENCE</scope>
    <source>
        <strain evidence="2">CBS 532.94</strain>
    </source>
</reference>
<feature type="region of interest" description="Disordered" evidence="1">
    <location>
        <begin position="249"/>
        <end position="273"/>
    </location>
</feature>
<feature type="compositionally biased region" description="Basic and acidic residues" evidence="1">
    <location>
        <begin position="757"/>
        <end position="768"/>
    </location>
</feature>
<reference evidence="2" key="2">
    <citation type="submission" date="2023-05" db="EMBL/GenBank/DDBJ databases">
        <authorList>
            <consortium name="Lawrence Berkeley National Laboratory"/>
            <person name="Steindorff A."/>
            <person name="Hensen N."/>
            <person name="Bonometti L."/>
            <person name="Westerberg I."/>
            <person name="Brannstrom I.O."/>
            <person name="Guillou S."/>
            <person name="Cros-Aarteil S."/>
            <person name="Calhoun S."/>
            <person name="Haridas S."/>
            <person name="Kuo A."/>
            <person name="Mondo S."/>
            <person name="Pangilinan J."/>
            <person name="Riley R."/>
            <person name="Labutti K."/>
            <person name="Andreopoulos B."/>
            <person name="Lipzen A."/>
            <person name="Chen C."/>
            <person name="Yanf M."/>
            <person name="Daum C."/>
            <person name="Ng V."/>
            <person name="Clum A."/>
            <person name="Ohm R."/>
            <person name="Martin F."/>
            <person name="Silar P."/>
            <person name="Natvig D."/>
            <person name="Lalanne C."/>
            <person name="Gautier V."/>
            <person name="Ament-Velasquez S.L."/>
            <person name="Kruys A."/>
            <person name="Hutchinson M.I."/>
            <person name="Powell A.J."/>
            <person name="Barry K."/>
            <person name="Miller A.N."/>
            <person name="Grigoriev I.V."/>
            <person name="Debuchy R."/>
            <person name="Gladieux P."/>
            <person name="Thoren M.H."/>
            <person name="Johannesson H."/>
        </authorList>
    </citation>
    <scope>NUCLEOTIDE SEQUENCE</scope>
    <source>
        <strain evidence="2">CBS 532.94</strain>
    </source>
</reference>
<accession>A0AAN7CF51</accession>
<evidence type="ECO:0000256" key="1">
    <source>
        <dbReference type="SAM" id="MobiDB-lite"/>
    </source>
</evidence>
<evidence type="ECO:0000313" key="2">
    <source>
        <dbReference type="EMBL" id="KAK4240461.1"/>
    </source>
</evidence>
<dbReference type="EMBL" id="MU860039">
    <property type="protein sequence ID" value="KAK4240461.1"/>
    <property type="molecule type" value="Genomic_DNA"/>
</dbReference>
<feature type="region of interest" description="Disordered" evidence="1">
    <location>
        <begin position="456"/>
        <end position="806"/>
    </location>
</feature>
<feature type="compositionally biased region" description="Polar residues" evidence="1">
    <location>
        <begin position="769"/>
        <end position="779"/>
    </location>
</feature>
<dbReference type="InterPro" id="IPR024527">
    <property type="entry name" value="Eisosome1"/>
</dbReference>
<feature type="compositionally biased region" description="Low complexity" evidence="1">
    <location>
        <begin position="746"/>
        <end position="756"/>
    </location>
</feature>
<dbReference type="PANTHER" id="PTHR28298">
    <property type="entry name" value="EISOSOME PROTEIN 1"/>
    <property type="match status" value="1"/>
</dbReference>
<evidence type="ECO:0000313" key="3">
    <source>
        <dbReference type="Proteomes" id="UP001303760"/>
    </source>
</evidence>
<protein>
    <recommendedName>
        <fullName evidence="4">Eisosome protein 1</fullName>
    </recommendedName>
</protein>
<dbReference type="Proteomes" id="UP001303760">
    <property type="component" value="Unassembled WGS sequence"/>
</dbReference>
<name>A0AAN7CF51_9PEZI</name>
<dbReference type="PANTHER" id="PTHR28298:SF1">
    <property type="entry name" value="EISOSOME PROTEIN 1"/>
    <property type="match status" value="1"/>
</dbReference>
<feature type="compositionally biased region" description="Basic and acidic residues" evidence="1">
    <location>
        <begin position="464"/>
        <end position="501"/>
    </location>
</feature>
<gene>
    <name evidence="2" type="ORF">C8A03DRAFT_41980</name>
</gene>
<feature type="compositionally biased region" description="Basic and acidic residues" evidence="1">
    <location>
        <begin position="519"/>
        <end position="569"/>
    </location>
</feature>
<comment type="caution">
    <text evidence="2">The sequence shown here is derived from an EMBL/GenBank/DDBJ whole genome shotgun (WGS) entry which is preliminary data.</text>
</comment>
<feature type="compositionally biased region" description="Polar residues" evidence="1">
    <location>
        <begin position="249"/>
        <end position="272"/>
    </location>
</feature>
<feature type="compositionally biased region" description="Low complexity" evidence="1">
    <location>
        <begin position="720"/>
        <end position="735"/>
    </location>
</feature>
<feature type="compositionally biased region" description="Basic and acidic residues" evidence="1">
    <location>
        <begin position="686"/>
        <end position="710"/>
    </location>
</feature>
<dbReference type="GO" id="GO:0070941">
    <property type="term" value="P:eisosome assembly"/>
    <property type="evidence" value="ECO:0007669"/>
    <property type="project" value="TreeGrafter"/>
</dbReference>
<feature type="compositionally biased region" description="Basic and acidic residues" evidence="1">
    <location>
        <begin position="795"/>
        <end position="806"/>
    </location>
</feature>
<proteinExistence type="predicted"/>
<feature type="region of interest" description="Disordered" evidence="1">
    <location>
        <begin position="302"/>
        <end position="351"/>
    </location>
</feature>
<feature type="compositionally biased region" description="Low complexity" evidence="1">
    <location>
        <begin position="46"/>
        <end position="62"/>
    </location>
</feature>
<feature type="compositionally biased region" description="Pro residues" evidence="1">
    <location>
        <begin position="63"/>
        <end position="84"/>
    </location>
</feature>
<dbReference type="Pfam" id="PF12757">
    <property type="entry name" value="Eisosome1"/>
    <property type="match status" value="1"/>
</dbReference>
<keyword evidence="3" id="KW-1185">Reference proteome</keyword>
<feature type="region of interest" description="Disordered" evidence="1">
    <location>
        <begin position="27"/>
        <end position="175"/>
    </location>
</feature>
<dbReference type="AlphaFoldDB" id="A0AAN7CF51"/>
<evidence type="ECO:0008006" key="4">
    <source>
        <dbReference type="Google" id="ProtNLM"/>
    </source>
</evidence>